<feature type="signal peptide" evidence="1">
    <location>
        <begin position="1"/>
        <end position="21"/>
    </location>
</feature>
<name>A0A7H0I5T8_9ACTN</name>
<evidence type="ECO:0008006" key="4">
    <source>
        <dbReference type="Google" id="ProtNLM"/>
    </source>
</evidence>
<gene>
    <name evidence="2" type="ORF">IAG44_00835</name>
</gene>
<organism evidence="2 3">
    <name type="scientific">Streptomyces roseirectus</name>
    <dbReference type="NCBI Taxonomy" id="2768066"/>
    <lineage>
        <taxon>Bacteria</taxon>
        <taxon>Bacillati</taxon>
        <taxon>Actinomycetota</taxon>
        <taxon>Actinomycetes</taxon>
        <taxon>Kitasatosporales</taxon>
        <taxon>Streptomycetaceae</taxon>
        <taxon>Streptomyces</taxon>
    </lineage>
</organism>
<dbReference type="PROSITE" id="PS51257">
    <property type="entry name" value="PROKAR_LIPOPROTEIN"/>
    <property type="match status" value="1"/>
</dbReference>
<keyword evidence="3" id="KW-1185">Reference proteome</keyword>
<keyword evidence="1" id="KW-0732">Signal</keyword>
<dbReference type="AlphaFoldDB" id="A0A7H0I5T8"/>
<dbReference type="Proteomes" id="UP000516052">
    <property type="component" value="Chromosome"/>
</dbReference>
<accession>A0A7H0I5T8</accession>
<dbReference type="RefSeq" id="WP_187745197.1">
    <property type="nucleotide sequence ID" value="NZ_CP060828.1"/>
</dbReference>
<evidence type="ECO:0000313" key="2">
    <source>
        <dbReference type="EMBL" id="QNP68154.1"/>
    </source>
</evidence>
<proteinExistence type="predicted"/>
<dbReference type="KEGG" id="sroi:IAG44_00835"/>
<sequence length="289" mass="31094">MRHTLIALVALGALSACAVRASDPAPAPELTAAQLDRLERAEAGLVRTCMAGHGFRYWPAPPAGDEEKYHADFVLDDVAWARVHGYGSRSPRVVRARQQRNPNQVYVESLSGARRAAYAAALDGTSADGVLTVRLPTGATAATPRGGCRATAQQRLYGDRETWFRVSGVAMNLTPLWVPDLVGDPRFGTALTAWSACMRRAGHSYADPQEVRAALPALTEGLTEAQARAAESGLAVTEARCARDVALADTARALKRVYLARVSARYRTELAAYGRLQREALARADRARG</sequence>
<reference evidence="2 3" key="1">
    <citation type="submission" date="2020-08" db="EMBL/GenBank/DDBJ databases">
        <title>A novel species.</title>
        <authorList>
            <person name="Gao J."/>
        </authorList>
    </citation>
    <scope>NUCLEOTIDE SEQUENCE [LARGE SCALE GENOMIC DNA]</scope>
    <source>
        <strain evidence="2 3">CRXT-G-22</strain>
    </source>
</reference>
<protein>
    <recommendedName>
        <fullName evidence="4">Lipoprotein</fullName>
    </recommendedName>
</protein>
<dbReference type="EMBL" id="CP060828">
    <property type="protein sequence ID" value="QNP68154.1"/>
    <property type="molecule type" value="Genomic_DNA"/>
</dbReference>
<evidence type="ECO:0000313" key="3">
    <source>
        <dbReference type="Proteomes" id="UP000516052"/>
    </source>
</evidence>
<evidence type="ECO:0000256" key="1">
    <source>
        <dbReference type="SAM" id="SignalP"/>
    </source>
</evidence>
<feature type="chain" id="PRO_5038666316" description="Lipoprotein" evidence="1">
    <location>
        <begin position="22"/>
        <end position="289"/>
    </location>
</feature>